<keyword evidence="1" id="KW-0488">Methylation</keyword>
<reference evidence="3" key="1">
    <citation type="journal article" date="2020" name="mSystems">
        <title>Genome- and Community-Level Interaction Insights into Carbon Utilization and Element Cycling Functions of Hydrothermarchaeota in Hydrothermal Sediment.</title>
        <authorList>
            <person name="Zhou Z."/>
            <person name="Liu Y."/>
            <person name="Xu W."/>
            <person name="Pan J."/>
            <person name="Luo Z.H."/>
            <person name="Li M."/>
        </authorList>
    </citation>
    <scope>NUCLEOTIDE SEQUENCE [LARGE SCALE GENOMIC DNA]</scope>
    <source>
        <strain evidence="3">SpSt-791</strain>
    </source>
</reference>
<dbReference type="InterPro" id="IPR000983">
    <property type="entry name" value="Bac_GSPG_pilin"/>
</dbReference>
<keyword evidence="2" id="KW-1133">Transmembrane helix</keyword>
<sequence>MTKKGFTLLEMLIVLLIIGLLIALLLPNFSLFQERAKRTKIKKNMQVLQEALMAWATDHFGEFPPPEVVGEVLDPEGPLAYYFPGGEPTEEEKLGNFPINPYTGFVYNSEYEDLFYGTYIFKAPDENAKVWAGDSNCPYLKWVESTAFSRQIVCGIYRDTTTGMVTKYGIAGWGRCFLDSLNYPLYEVSPLVKEPFDKKYWKFYILHN</sequence>
<evidence type="ECO:0000256" key="2">
    <source>
        <dbReference type="SAM" id="Phobius"/>
    </source>
</evidence>
<dbReference type="InterPro" id="IPR045584">
    <property type="entry name" value="Pilin-like"/>
</dbReference>
<accession>A0A7V5Y0C9</accession>
<dbReference type="PANTHER" id="PTHR30093">
    <property type="entry name" value="GENERAL SECRETION PATHWAY PROTEIN G"/>
    <property type="match status" value="1"/>
</dbReference>
<dbReference type="NCBIfam" id="TIGR02532">
    <property type="entry name" value="IV_pilin_GFxxxE"/>
    <property type="match status" value="1"/>
</dbReference>
<comment type="caution">
    <text evidence="3">The sequence shown here is derived from an EMBL/GenBank/DDBJ whole genome shotgun (WGS) entry which is preliminary data.</text>
</comment>
<dbReference type="InterPro" id="IPR012902">
    <property type="entry name" value="N_methyl_site"/>
</dbReference>
<feature type="transmembrane region" description="Helical" evidence="2">
    <location>
        <begin position="12"/>
        <end position="32"/>
    </location>
</feature>
<gene>
    <name evidence="3" type="ORF">ENV79_04535</name>
</gene>
<evidence type="ECO:0000256" key="1">
    <source>
        <dbReference type="ARBA" id="ARBA00022481"/>
    </source>
</evidence>
<evidence type="ECO:0000313" key="3">
    <source>
        <dbReference type="EMBL" id="HHR48894.1"/>
    </source>
</evidence>
<dbReference type="PROSITE" id="PS00409">
    <property type="entry name" value="PROKAR_NTER_METHYL"/>
    <property type="match status" value="1"/>
</dbReference>
<dbReference type="Gene3D" id="3.30.700.10">
    <property type="entry name" value="Glycoprotein, Type 4 Pilin"/>
    <property type="match status" value="1"/>
</dbReference>
<dbReference type="GO" id="GO:0015628">
    <property type="term" value="P:protein secretion by the type II secretion system"/>
    <property type="evidence" value="ECO:0007669"/>
    <property type="project" value="InterPro"/>
</dbReference>
<dbReference type="Pfam" id="PF07963">
    <property type="entry name" value="N_methyl"/>
    <property type="match status" value="1"/>
</dbReference>
<keyword evidence="2" id="KW-0812">Transmembrane</keyword>
<dbReference type="EMBL" id="DTHS01000028">
    <property type="protein sequence ID" value="HHR48894.1"/>
    <property type="molecule type" value="Genomic_DNA"/>
</dbReference>
<name>A0A7V5Y0C9_UNCW3</name>
<dbReference type="GO" id="GO:0015627">
    <property type="term" value="C:type II protein secretion system complex"/>
    <property type="evidence" value="ECO:0007669"/>
    <property type="project" value="InterPro"/>
</dbReference>
<keyword evidence="2" id="KW-0472">Membrane</keyword>
<dbReference type="PRINTS" id="PR00813">
    <property type="entry name" value="BCTERIALGSPG"/>
</dbReference>
<protein>
    <submittedName>
        <fullName evidence="3">Prepilin-type N-terminal cleavage/methylation domain-containing protein</fullName>
    </submittedName>
</protein>
<dbReference type="SUPFAM" id="SSF54523">
    <property type="entry name" value="Pili subunits"/>
    <property type="match status" value="1"/>
</dbReference>
<proteinExistence type="predicted"/>
<dbReference type="AlphaFoldDB" id="A0A7V5Y0C9"/>
<organism evidence="3">
    <name type="scientific">candidate division WOR-3 bacterium</name>
    <dbReference type="NCBI Taxonomy" id="2052148"/>
    <lineage>
        <taxon>Bacteria</taxon>
        <taxon>Bacteria division WOR-3</taxon>
    </lineage>
</organism>